<dbReference type="eggNOG" id="arCOG02734">
    <property type="taxonomic scope" value="Archaea"/>
</dbReference>
<evidence type="ECO:0000313" key="3">
    <source>
        <dbReference type="Proteomes" id="UP000003980"/>
    </source>
</evidence>
<dbReference type="InterPro" id="IPR036105">
    <property type="entry name" value="DiNase_FeMo-co_biosyn_sf"/>
</dbReference>
<gene>
    <name evidence="2" type="ORF">MetMK1DRAFT_00024720</name>
</gene>
<evidence type="ECO:0000313" key="2">
    <source>
        <dbReference type="EMBL" id="EHP68049.1"/>
    </source>
</evidence>
<dbReference type="AlphaFoldDB" id="H2C7C3"/>
<feature type="domain" description="Dinitrogenase iron-molybdenum cofactor biosynthesis" evidence="1">
    <location>
        <begin position="16"/>
        <end position="98"/>
    </location>
</feature>
<dbReference type="InterPro" id="IPR003731">
    <property type="entry name" value="Di-Nase_FeMo-co_biosynth"/>
</dbReference>
<accession>H2C7C3</accession>
<organism evidence="2 3">
    <name type="scientific">Metallosphaera yellowstonensis MK1</name>
    <dbReference type="NCBI Taxonomy" id="671065"/>
    <lineage>
        <taxon>Archaea</taxon>
        <taxon>Thermoproteota</taxon>
        <taxon>Thermoprotei</taxon>
        <taxon>Sulfolobales</taxon>
        <taxon>Sulfolobaceae</taxon>
        <taxon>Metallosphaera</taxon>
    </lineage>
</organism>
<dbReference type="OrthoDB" id="25911at2157"/>
<protein>
    <recommendedName>
        <fullName evidence="1">Dinitrogenase iron-molybdenum cofactor biosynthesis domain-containing protein</fullName>
    </recommendedName>
</protein>
<evidence type="ECO:0000259" key="1">
    <source>
        <dbReference type="Pfam" id="PF02579"/>
    </source>
</evidence>
<dbReference type="HOGENOM" id="CLU_2021615_0_0_2"/>
<dbReference type="Gene3D" id="3.30.420.130">
    <property type="entry name" value="Dinitrogenase iron-molybdenum cofactor biosynthesis domain"/>
    <property type="match status" value="1"/>
</dbReference>
<dbReference type="Proteomes" id="UP000003980">
    <property type="component" value="Unassembled WGS sequence"/>
</dbReference>
<keyword evidence="3" id="KW-1185">Reference proteome</keyword>
<dbReference type="Pfam" id="PF02579">
    <property type="entry name" value="Nitro_FeMo-Co"/>
    <property type="match status" value="1"/>
</dbReference>
<dbReference type="STRING" id="671065.MetMK1DRAFT_00024720"/>
<dbReference type="EMBL" id="JH597770">
    <property type="protein sequence ID" value="EHP68049.1"/>
    <property type="molecule type" value="Genomic_DNA"/>
</dbReference>
<dbReference type="SUPFAM" id="SSF53146">
    <property type="entry name" value="Nitrogenase accessory factor-like"/>
    <property type="match status" value="1"/>
</dbReference>
<proteinExistence type="predicted"/>
<reference evidence="2 3" key="1">
    <citation type="submission" date="2012-01" db="EMBL/GenBank/DDBJ databases">
        <title>Improved High-Quality Draft sequence of Metallosphaera yellowstonensis MK1.</title>
        <authorList>
            <consortium name="US DOE Joint Genome Institute"/>
            <person name="Lucas S."/>
            <person name="Han J."/>
            <person name="Cheng J.-F."/>
            <person name="Goodwin L."/>
            <person name="Pitluck S."/>
            <person name="Peters L."/>
            <person name="Teshima H."/>
            <person name="Detter J.C."/>
            <person name="Han C."/>
            <person name="Tapia R."/>
            <person name="Land M."/>
            <person name="Hauser L."/>
            <person name="Kyrpides N."/>
            <person name="Kozubal M."/>
            <person name="Macur R.E."/>
            <person name="Jay Z."/>
            <person name="Inskeep W."/>
            <person name="Woyke T."/>
        </authorList>
    </citation>
    <scope>NUCLEOTIDE SEQUENCE [LARGE SCALE GENOMIC DNA]</scope>
    <source>
        <strain evidence="2 3">MK1</strain>
    </source>
</reference>
<sequence length="121" mass="13410">MRVAVPVTGGVVDGPGEGEVVRIYEVGNDVKLIEEYENPAKYAMAARGVHMLKSALERGAEAFIVAEIGPPGLRYLESKAKIYLGKGYPVELALERFMKGELPEIKEPTHGHHHERKVNRF</sequence>
<dbReference type="RefSeq" id="WP_009074076.1">
    <property type="nucleotide sequence ID" value="NZ_JH597770.1"/>
</dbReference>
<name>H2C7C3_9CREN</name>